<dbReference type="CDD" id="cd00030">
    <property type="entry name" value="C2"/>
    <property type="match status" value="1"/>
</dbReference>
<evidence type="ECO:0000256" key="1">
    <source>
        <dbReference type="SAM" id="Coils"/>
    </source>
</evidence>
<comment type="caution">
    <text evidence="3">The sequence shown here is derived from an EMBL/GenBank/DDBJ whole genome shotgun (WGS) entry which is preliminary data.</text>
</comment>
<evidence type="ECO:0000313" key="4">
    <source>
        <dbReference type="Proteomes" id="UP000187209"/>
    </source>
</evidence>
<accession>A0A1R2B410</accession>
<dbReference type="PROSITE" id="PS50004">
    <property type="entry name" value="C2"/>
    <property type="match status" value="1"/>
</dbReference>
<evidence type="ECO:0000313" key="3">
    <source>
        <dbReference type="EMBL" id="OMJ71524.1"/>
    </source>
</evidence>
<dbReference type="AlphaFoldDB" id="A0A1R2B410"/>
<reference evidence="3 4" key="1">
    <citation type="submission" date="2016-11" db="EMBL/GenBank/DDBJ databases">
        <title>The macronuclear genome of Stentor coeruleus: a giant cell with tiny introns.</title>
        <authorList>
            <person name="Slabodnick M."/>
            <person name="Ruby J.G."/>
            <person name="Reiff S.B."/>
            <person name="Swart E.C."/>
            <person name="Gosai S."/>
            <person name="Prabakaran S."/>
            <person name="Witkowska E."/>
            <person name="Larue G.E."/>
            <person name="Fisher S."/>
            <person name="Freeman R.M."/>
            <person name="Gunawardena J."/>
            <person name="Chu W."/>
            <person name="Stover N.A."/>
            <person name="Gregory B.D."/>
            <person name="Nowacki M."/>
            <person name="Derisi J."/>
            <person name="Roy S.W."/>
            <person name="Marshall W.F."/>
            <person name="Sood P."/>
        </authorList>
    </citation>
    <scope>NUCLEOTIDE SEQUENCE [LARGE SCALE GENOMIC DNA]</scope>
    <source>
        <strain evidence="3">WM001</strain>
    </source>
</reference>
<dbReference type="SUPFAM" id="SSF49562">
    <property type="entry name" value="C2 domain (Calcium/lipid-binding domain, CaLB)"/>
    <property type="match status" value="1"/>
</dbReference>
<keyword evidence="1" id="KW-0175">Coiled coil</keyword>
<feature type="domain" description="C2" evidence="2">
    <location>
        <begin position="1"/>
        <end position="109"/>
    </location>
</feature>
<gene>
    <name evidence="3" type="ORF">SteCoe_30229</name>
</gene>
<protein>
    <recommendedName>
        <fullName evidence="2">C2 domain-containing protein</fullName>
    </recommendedName>
</protein>
<keyword evidence="4" id="KW-1185">Reference proteome</keyword>
<dbReference type="Pfam" id="PF00168">
    <property type="entry name" value="C2"/>
    <property type="match status" value="1"/>
</dbReference>
<dbReference type="EMBL" id="MPUH01000981">
    <property type="protein sequence ID" value="OMJ71524.1"/>
    <property type="molecule type" value="Genomic_DNA"/>
</dbReference>
<organism evidence="3 4">
    <name type="scientific">Stentor coeruleus</name>
    <dbReference type="NCBI Taxonomy" id="5963"/>
    <lineage>
        <taxon>Eukaryota</taxon>
        <taxon>Sar</taxon>
        <taxon>Alveolata</taxon>
        <taxon>Ciliophora</taxon>
        <taxon>Postciliodesmatophora</taxon>
        <taxon>Heterotrichea</taxon>
        <taxon>Heterotrichida</taxon>
        <taxon>Stentoridae</taxon>
        <taxon>Stentor</taxon>
    </lineage>
</organism>
<dbReference type="SMART" id="SM00239">
    <property type="entry name" value="C2"/>
    <property type="match status" value="1"/>
</dbReference>
<feature type="coiled-coil region" evidence="1">
    <location>
        <begin position="143"/>
        <end position="195"/>
    </location>
</feature>
<dbReference type="InterPro" id="IPR035892">
    <property type="entry name" value="C2_domain_sf"/>
</dbReference>
<evidence type="ECO:0000259" key="2">
    <source>
        <dbReference type="PROSITE" id="PS50004"/>
    </source>
</evidence>
<dbReference type="Gene3D" id="2.60.40.150">
    <property type="entry name" value="C2 domain"/>
    <property type="match status" value="1"/>
</dbReference>
<dbReference type="OrthoDB" id="326927at2759"/>
<dbReference type="Proteomes" id="UP000187209">
    <property type="component" value="Unassembled WGS sequence"/>
</dbReference>
<name>A0A1R2B410_9CILI</name>
<proteinExistence type="predicted"/>
<dbReference type="InterPro" id="IPR000008">
    <property type="entry name" value="C2_dom"/>
</dbReference>
<sequence length="371" mass="43454">MTHFTEVSPCIVLRLKVFEGTLEKNVAKFGSMSPFIEAQWNSEKWTSKVSPNGHFNPVWEECHVFEALDPAPLKIKVLHHSIIFASQEIGFCSLSVEDLFKGKINECVDLYNEGKNIGKIRVSVNMYEERRSEQSTHNTSYASVDLKEEYARKLNELELEKEELEFYKRKYKKKVEKLNQEKRNYKSKVTEFVRKTTPNHTEESSDEDVEVSASPYVLFSQPDEIIQDEKSYANDKQLLQQEKEALTHLKNQLTFDISRLRQDKCRSLVRKRLYVHTSEKLNEMHRNLDVNKTQDGFRVTNKKNISLYSPQNMVDWEEVENIKRKCLQVKDCEDNQELLELKFDAPNMFISPKRAATPKSTDFARCYLRSG</sequence>